<dbReference type="InterPro" id="IPR020561">
    <property type="entry name" value="PRibGlycinamid_synth_ATP-grasp"/>
</dbReference>
<evidence type="ECO:0000256" key="6">
    <source>
        <dbReference type="PROSITE-ProRule" id="PRU00409"/>
    </source>
</evidence>
<dbReference type="GO" id="GO:0006189">
    <property type="term" value="P:'de novo' IMP biosynthetic process"/>
    <property type="evidence" value="ECO:0007669"/>
    <property type="project" value="UniProtKB-UniPathway"/>
</dbReference>
<dbReference type="GO" id="GO:0004641">
    <property type="term" value="F:phosphoribosylformylglycinamidine cyclo-ligase activity"/>
    <property type="evidence" value="ECO:0007669"/>
    <property type="project" value="UniProtKB-EC"/>
</dbReference>
<dbReference type="Gene3D" id="3.40.50.170">
    <property type="entry name" value="Formyl transferase, N-terminal domain"/>
    <property type="match status" value="1"/>
</dbReference>
<evidence type="ECO:0000313" key="8">
    <source>
        <dbReference type="Ensembl" id="ENSXETP00000108988"/>
    </source>
</evidence>
<dbReference type="Gene3D" id="3.30.1490.20">
    <property type="entry name" value="ATP-grasp fold, A domain"/>
    <property type="match status" value="1"/>
</dbReference>
<dbReference type="InterPro" id="IPR016185">
    <property type="entry name" value="PreATP-grasp_dom_sf"/>
</dbReference>
<protein>
    <recommendedName>
        <fullName evidence="2">phosphoribosylformylglycinamidine cyclo-ligase</fullName>
        <ecNumber evidence="2">6.3.3.1</ecNumber>
    </recommendedName>
</protein>
<dbReference type="SUPFAM" id="SSF55326">
    <property type="entry name" value="PurM N-terminal domain-like"/>
    <property type="match status" value="1"/>
</dbReference>
<evidence type="ECO:0000259" key="7">
    <source>
        <dbReference type="PROSITE" id="PS50975"/>
    </source>
</evidence>
<evidence type="ECO:0000256" key="3">
    <source>
        <dbReference type="ARBA" id="ARBA00022598"/>
    </source>
</evidence>
<dbReference type="SUPFAM" id="SSF56042">
    <property type="entry name" value="PurM C-terminal domain-like"/>
    <property type="match status" value="1"/>
</dbReference>
<dbReference type="GO" id="GO:0009113">
    <property type="term" value="P:purine nucleobase biosynthetic process"/>
    <property type="evidence" value="ECO:0007669"/>
    <property type="project" value="InterPro"/>
</dbReference>
<keyword evidence="5 6" id="KW-0067">ATP-binding</keyword>
<dbReference type="Bgee" id="ENSXETG00000037187">
    <property type="expression patterns" value="Expressed in male organism and 1 other cell type or tissue"/>
</dbReference>
<accession>A0A803JM22</accession>
<dbReference type="FunFam" id="3.40.50.20:FF:000060">
    <property type="entry name" value="Trifunctional purine biosynthetic protein adenosine-3"/>
    <property type="match status" value="1"/>
</dbReference>
<dbReference type="EC" id="6.3.3.1" evidence="2"/>
<dbReference type="GeneTree" id="ENSGT00390000000292"/>
<dbReference type="Gene3D" id="3.30.470.20">
    <property type="entry name" value="ATP-grasp fold, B domain"/>
    <property type="match status" value="1"/>
</dbReference>
<dbReference type="PANTHER" id="PTHR10520:SF17">
    <property type="entry name" value="PHOSPHORIBOSYLFORMYLGLYCINAMIDINE CYCLO-LIGASE"/>
    <property type="match status" value="1"/>
</dbReference>
<dbReference type="Pfam" id="PF02844">
    <property type="entry name" value="GARS_N"/>
    <property type="match status" value="1"/>
</dbReference>
<reference evidence="8" key="1">
    <citation type="journal article" date="2010" name="Science">
        <title>The genome of the Western clawed frog Xenopus tropicalis.</title>
        <authorList>
            <person name="Hellsten U."/>
            <person name="Harland R.M."/>
            <person name="Gilchrist M.J."/>
            <person name="Hendrix D."/>
            <person name="Jurka J."/>
            <person name="Kapitonov V."/>
            <person name="Ovcharenko I."/>
            <person name="Putnam N.H."/>
            <person name="Shu S."/>
            <person name="Taher L."/>
            <person name="Blitz I.L."/>
            <person name="Blumberg B."/>
            <person name="Dichmann D.S."/>
            <person name="Dubchak I."/>
            <person name="Amaya E."/>
            <person name="Detter J.C."/>
            <person name="Fletcher R."/>
            <person name="Gerhard D.S."/>
            <person name="Goodstein D."/>
            <person name="Graves T."/>
            <person name="Grigoriev I.V."/>
            <person name="Grimwood J."/>
            <person name="Kawashima T."/>
            <person name="Lindquist E."/>
            <person name="Lucas S.M."/>
            <person name="Mead P.E."/>
            <person name="Mitros T."/>
            <person name="Ogino H."/>
            <person name="Ohta Y."/>
            <person name="Poliakov A.V."/>
            <person name="Pollet N."/>
            <person name="Robert J."/>
            <person name="Salamov A."/>
            <person name="Sater A.K."/>
            <person name="Schmutz J."/>
            <person name="Terry A."/>
            <person name="Vize P.D."/>
            <person name="Warren W.C."/>
            <person name="Wells D."/>
            <person name="Wills A."/>
            <person name="Wilson R.K."/>
            <person name="Zimmerman L.B."/>
            <person name="Zorn A.M."/>
            <person name="Grainger R."/>
            <person name="Grammer T."/>
            <person name="Khokha M.K."/>
            <person name="Richardson P.M."/>
            <person name="Rokhsar D.S."/>
        </authorList>
    </citation>
    <scope>NUCLEOTIDE SEQUENCE [LARGE SCALE GENOMIC DNA]</scope>
    <source>
        <strain evidence="8">Nigerian</strain>
    </source>
</reference>
<feature type="domain" description="ATP-grasp" evidence="7">
    <location>
        <begin position="111"/>
        <end position="319"/>
    </location>
</feature>
<dbReference type="GO" id="GO:0046872">
    <property type="term" value="F:metal ion binding"/>
    <property type="evidence" value="ECO:0007669"/>
    <property type="project" value="InterPro"/>
</dbReference>
<dbReference type="PROSITE" id="PS50975">
    <property type="entry name" value="ATP_GRASP"/>
    <property type="match status" value="1"/>
</dbReference>
<evidence type="ECO:0000256" key="1">
    <source>
        <dbReference type="ARBA" id="ARBA00004686"/>
    </source>
</evidence>
<dbReference type="InterPro" id="IPR010918">
    <property type="entry name" value="PurM-like_C_dom"/>
</dbReference>
<dbReference type="InterPro" id="IPR011761">
    <property type="entry name" value="ATP-grasp"/>
</dbReference>
<dbReference type="Gene3D" id="3.30.1330.10">
    <property type="entry name" value="PurM-like, N-terminal domain"/>
    <property type="match status" value="1"/>
</dbReference>
<dbReference type="SUPFAM" id="SSF56059">
    <property type="entry name" value="Glutathione synthetase ATP-binding domain-like"/>
    <property type="match status" value="1"/>
</dbReference>
<dbReference type="UniPathway" id="UPA00074">
    <property type="reaction ID" value="UER00129"/>
</dbReference>
<dbReference type="GO" id="GO:0005524">
    <property type="term" value="F:ATP binding"/>
    <property type="evidence" value="ECO:0007669"/>
    <property type="project" value="UniProtKB-UniRule"/>
</dbReference>
<dbReference type="Ensembl" id="ENSXETT00000115274">
    <property type="protein sequence ID" value="ENSXETP00000108988"/>
    <property type="gene ID" value="ENSXETG00000037187"/>
</dbReference>
<dbReference type="InterPro" id="IPR036477">
    <property type="entry name" value="Formyl_transf_N_sf"/>
</dbReference>
<dbReference type="SUPFAM" id="SSF53328">
    <property type="entry name" value="Formyltransferase"/>
    <property type="match status" value="1"/>
</dbReference>
<dbReference type="InterPro" id="IPR036676">
    <property type="entry name" value="PurM-like_C_sf"/>
</dbReference>
<dbReference type="InterPro" id="IPR004733">
    <property type="entry name" value="PurM_cligase"/>
</dbReference>
<dbReference type="AlphaFoldDB" id="A0A803JM22"/>
<dbReference type="Pfam" id="PF02769">
    <property type="entry name" value="AIRS_C"/>
    <property type="match status" value="1"/>
</dbReference>
<reference evidence="8" key="2">
    <citation type="submission" date="2021-03" db="UniProtKB">
        <authorList>
            <consortium name="Ensembl"/>
        </authorList>
    </citation>
    <scope>IDENTIFICATION</scope>
</reference>
<comment type="pathway">
    <text evidence="1">Purine metabolism; IMP biosynthesis via de novo pathway; 5-amino-1-(5-phospho-D-ribosyl)imidazole from N(2)-formyl-N(1)-(5-phospho-D-ribosyl)glycinamide: step 2/2.</text>
</comment>
<dbReference type="Gene3D" id="3.40.50.20">
    <property type="match status" value="1"/>
</dbReference>
<dbReference type="GO" id="GO:0004637">
    <property type="term" value="F:phosphoribosylamine-glycine ligase activity"/>
    <property type="evidence" value="ECO:0007669"/>
    <property type="project" value="InterPro"/>
</dbReference>
<dbReference type="InterPro" id="IPR016188">
    <property type="entry name" value="PurM-like_N"/>
</dbReference>
<dbReference type="Pfam" id="PF00586">
    <property type="entry name" value="AIRS"/>
    <property type="match status" value="1"/>
</dbReference>
<evidence type="ECO:0000256" key="2">
    <source>
        <dbReference type="ARBA" id="ARBA00013047"/>
    </source>
</evidence>
<dbReference type="InterPro" id="IPR020562">
    <property type="entry name" value="PRibGlycinamide_synth_N"/>
</dbReference>
<name>A0A803JM22_XENTR</name>
<dbReference type="Gene3D" id="3.90.650.10">
    <property type="entry name" value="PurM-like C-terminal domain"/>
    <property type="match status" value="1"/>
</dbReference>
<dbReference type="InterPro" id="IPR002376">
    <property type="entry name" value="Formyl_transf_N"/>
</dbReference>
<sequence length="963" mass="104267">MTDRVLVVGGGTRELVLAQKLSQSARVKQVLVAPGNTGAMGSEKITNSDVLISNPNILKQFCIDHNIRLVVVSQISLLAAGILDSLTAVGVRCFGPTAKAAQLEARRSFAKDFMDQHGIPMVQGKSFTNPHDACSFITYADFAALVVKPCSSASGRSLCIASDKDGACRAVQQLTHDTWTLGIPPETFLVEERLEGVEFSCLGFTDGSSLAPMPPVRLQNLKRDISQVSQATEMQENDPEPMASAPLLRKIQDTILQQISCALKKEGMSYAGVLGAKIMLTGQGPIVLGLKCTFQDFESQVLLPLLETDLYEVIQSAIDGHLHRRVPVWLQELCLVPAPRPTSGPLAGKEQDGQNDMSLEGLQSCVASASAQQNRGAVADFAGAARTRETQEKPWTDLIPKDRQKPDFTATAISEVHLDAEQSGEAAFRQDSIKCGYLPLNAAQHKDPMLVCTTNSTDAKIQIARTCSQHSKVAEGLVATCMNDMLAQGAKTLFFMPYMACGKLDADITQSIATGLVSACKSSGSTLFEREIAYLPNVYPEGSYTLSGCAVGIVEREHKLPQLERMKAGDWIVGLRAAGVHSDNTALIEKILRKCSIDYSSLLPVGKGEQTWGDMLLNPPLTYSNILLAFIQSGHIRAFAPITEGGLMGSLQRVLPQSLGVIVDALCWRLPAIFSWLYKEGALSEQEMVSSFNCGLGAVLIAQKGFAQQIVLQLQKQEEAWLIGALIQHRGEHSPVRVTHMLEALRVNSFPLLKSLTVQRASGNTRKVAVFISSPGTKLNLLIDGTRQPGSCARLSLAVCNKAAMGEVRRAAGAGIPTRVIDPTLCRCQSELESTICKVLEEFSIDLICLAGFGRNLSDHFLSNWKGKIMNLCPYLSTSLKMKEPLQEGLRVYGCTVCFTLAGTIPGPVILQETFMGEDNTDVSLSERMEEAKSRAVAKAVVLVASGIVQLAEDNTLRWMSRE</sequence>
<dbReference type="SUPFAM" id="SSF52440">
    <property type="entry name" value="PreATP-grasp domain"/>
    <property type="match status" value="1"/>
</dbReference>
<evidence type="ECO:0000256" key="4">
    <source>
        <dbReference type="ARBA" id="ARBA00022741"/>
    </source>
</evidence>
<organism evidence="8">
    <name type="scientific">Xenopus tropicalis</name>
    <name type="common">Western clawed frog</name>
    <name type="synonym">Silurana tropicalis</name>
    <dbReference type="NCBI Taxonomy" id="8364"/>
    <lineage>
        <taxon>Eukaryota</taxon>
        <taxon>Metazoa</taxon>
        <taxon>Chordata</taxon>
        <taxon>Craniata</taxon>
        <taxon>Vertebrata</taxon>
        <taxon>Euteleostomi</taxon>
        <taxon>Amphibia</taxon>
        <taxon>Batrachia</taxon>
        <taxon>Anura</taxon>
        <taxon>Pipoidea</taxon>
        <taxon>Pipidae</taxon>
        <taxon>Xenopodinae</taxon>
        <taxon>Xenopus</taxon>
        <taxon>Silurana</taxon>
    </lineage>
</organism>
<dbReference type="PANTHER" id="PTHR10520">
    <property type="entry name" value="TRIFUNCTIONAL PURINE BIOSYNTHETIC PROTEIN ADENOSINE-3-RELATED"/>
    <property type="match status" value="1"/>
</dbReference>
<keyword evidence="4 6" id="KW-0547">Nucleotide-binding</keyword>
<dbReference type="Pfam" id="PF00551">
    <property type="entry name" value="Formyl_trans_N"/>
    <property type="match status" value="1"/>
</dbReference>
<dbReference type="InterPro" id="IPR013815">
    <property type="entry name" value="ATP_grasp_subdomain_1"/>
</dbReference>
<keyword evidence="3" id="KW-0436">Ligase</keyword>
<dbReference type="InParanoid" id="A0A803JM22"/>
<dbReference type="InterPro" id="IPR036921">
    <property type="entry name" value="PurM-like_N_sf"/>
</dbReference>
<proteinExistence type="predicted"/>
<dbReference type="SMART" id="SM01209">
    <property type="entry name" value="GARS_A"/>
    <property type="match status" value="1"/>
</dbReference>
<evidence type="ECO:0000256" key="5">
    <source>
        <dbReference type="ARBA" id="ARBA00022840"/>
    </source>
</evidence>
<dbReference type="Pfam" id="PF01071">
    <property type="entry name" value="GARS_A"/>
    <property type="match status" value="1"/>
</dbReference>